<organism evidence="3 4">
    <name type="scientific">Salibacterium salarium</name>
    <dbReference type="NCBI Taxonomy" id="284579"/>
    <lineage>
        <taxon>Bacteria</taxon>
        <taxon>Bacillati</taxon>
        <taxon>Bacillota</taxon>
        <taxon>Bacilli</taxon>
        <taxon>Bacillales</taxon>
        <taxon>Bacillaceae</taxon>
    </lineage>
</organism>
<reference evidence="3 4" key="1">
    <citation type="submission" date="2018-10" db="EMBL/GenBank/DDBJ databases">
        <title>Draft genome sequence of Bacillus salarius IM0101, isolated from a hypersaline soil in Inner Mongolia, China.</title>
        <authorList>
            <person name="Yamprayoonswat W."/>
            <person name="Boonvisut S."/>
            <person name="Jumpathong W."/>
            <person name="Sittihan S."/>
            <person name="Ruangsuj P."/>
            <person name="Wanthongcharoen S."/>
            <person name="Thongpramul N."/>
            <person name="Pimmason S."/>
            <person name="Yu B."/>
            <person name="Yasawong M."/>
        </authorList>
    </citation>
    <scope>NUCLEOTIDE SEQUENCE [LARGE SCALE GENOMIC DNA]</scope>
    <source>
        <strain evidence="3 4">IM0101</strain>
    </source>
</reference>
<dbReference type="EMBL" id="RBVX01000103">
    <property type="protein sequence ID" value="RSL29026.1"/>
    <property type="molecule type" value="Genomic_DNA"/>
</dbReference>
<comment type="caution">
    <text evidence="3">The sequence shown here is derived from an EMBL/GenBank/DDBJ whole genome shotgun (WGS) entry which is preliminary data.</text>
</comment>
<evidence type="ECO:0000313" key="3">
    <source>
        <dbReference type="EMBL" id="RSL29026.1"/>
    </source>
</evidence>
<dbReference type="PANTHER" id="PTHR33795:SF1">
    <property type="entry name" value="INSERTION ELEMENT IS150 PROTEIN INSJ"/>
    <property type="match status" value="1"/>
</dbReference>
<keyword evidence="4" id="KW-1185">Reference proteome</keyword>
<dbReference type="OrthoDB" id="5690222at2"/>
<dbReference type="AlphaFoldDB" id="A0A3R9QF54"/>
<proteinExistence type="inferred from homology"/>
<evidence type="ECO:0000259" key="2">
    <source>
        <dbReference type="Pfam" id="PF13518"/>
    </source>
</evidence>
<dbReference type="RefSeq" id="WP_125563284.1">
    <property type="nucleotide sequence ID" value="NZ_RBVX01000103.1"/>
</dbReference>
<dbReference type="GO" id="GO:0043565">
    <property type="term" value="F:sequence-specific DNA binding"/>
    <property type="evidence" value="ECO:0007669"/>
    <property type="project" value="InterPro"/>
</dbReference>
<dbReference type="PANTHER" id="PTHR33795">
    <property type="entry name" value="INSERTION ELEMENT IS150 PROTEIN INSJ"/>
    <property type="match status" value="1"/>
</dbReference>
<dbReference type="InterPro" id="IPR036388">
    <property type="entry name" value="WH-like_DNA-bd_sf"/>
</dbReference>
<dbReference type="SUPFAM" id="SSF48295">
    <property type="entry name" value="TrpR-like"/>
    <property type="match status" value="1"/>
</dbReference>
<sequence>MEKYSDDFKLSVVKEYLEGPLGYALLAKKHEILDAIQVRKWVNAYRAFGEEGLKRKRSKSVYPVQFKLDVLNFVKQTGASYQDTAIEFKLNNPSHCDMEQNFSP</sequence>
<name>A0A3R9QF54_9BACI</name>
<gene>
    <name evidence="3" type="ORF">D7Z54_33395</name>
</gene>
<dbReference type="InterPro" id="IPR055247">
    <property type="entry name" value="InsJ-like_HTH"/>
</dbReference>
<protein>
    <submittedName>
        <fullName evidence="3">Transposase</fullName>
    </submittedName>
</protein>
<dbReference type="Proteomes" id="UP000275076">
    <property type="component" value="Unassembled WGS sequence"/>
</dbReference>
<accession>A0A3R9QF54</accession>
<dbReference type="Pfam" id="PF13518">
    <property type="entry name" value="HTH_28"/>
    <property type="match status" value="1"/>
</dbReference>
<evidence type="ECO:0000313" key="4">
    <source>
        <dbReference type="Proteomes" id="UP000275076"/>
    </source>
</evidence>
<dbReference type="Gene3D" id="1.10.10.10">
    <property type="entry name" value="Winged helix-like DNA-binding domain superfamily/Winged helix DNA-binding domain"/>
    <property type="match status" value="1"/>
</dbReference>
<comment type="similarity">
    <text evidence="1">Belongs to the IS150/IS1296 orfA family.</text>
</comment>
<evidence type="ECO:0000256" key="1">
    <source>
        <dbReference type="ARBA" id="ARBA00038232"/>
    </source>
</evidence>
<feature type="domain" description="Insertion element IS150 protein InsJ-like helix-turn-helix" evidence="2">
    <location>
        <begin position="8"/>
        <end position="58"/>
    </location>
</feature>
<dbReference type="InterPro" id="IPR052057">
    <property type="entry name" value="IS150/IS1296_orfA-like"/>
</dbReference>
<dbReference type="InterPro" id="IPR010921">
    <property type="entry name" value="Trp_repressor/repl_initiator"/>
</dbReference>